<feature type="chain" id="PRO_5016657591" evidence="1">
    <location>
        <begin position="38"/>
        <end position="830"/>
    </location>
</feature>
<dbReference type="GO" id="GO:0009297">
    <property type="term" value="P:pilus assembly"/>
    <property type="evidence" value="ECO:0007669"/>
    <property type="project" value="InterPro"/>
</dbReference>
<dbReference type="Gene3D" id="2.60.40.2610">
    <property type="entry name" value="Outer membrane usher protein FimD, plug domain"/>
    <property type="match status" value="1"/>
</dbReference>
<feature type="signal peptide" evidence="1">
    <location>
        <begin position="1"/>
        <end position="37"/>
    </location>
</feature>
<dbReference type="Gene3D" id="2.60.40.2070">
    <property type="match status" value="1"/>
</dbReference>
<sequence length="830" mass="90379">MPLTRIASPRRNGFGLKPLAFAVLCAVATPWSPYACADDLPPPPSAISMPDTTLYLEPVVNGRQTGKVVPVNYRGGHYYLTPQQLLDAGLPVADKQAKEIAVDQLEKVDVTYSGDTQQLMINVPNDWLPNQKFNAQNPLDRLPAQSSLGLLFNYDIYASQSSANGQPGYLSAWSEQRLFDGFGVVSNTGIFRGSFNDGANNSDQGNRYIRYDSQWRYNDDERLLSYTAGDLATGALTWSSSVRIGGVQLARNFASRPDLITYPLPQFSGQAALPSSVDLYINSYKNSSTSVNPGPFTLNTVPYINGAGQATVVTTDALGRQVSTVVPFYVASNLLQAGMSDFSLSSGALRRNYGINSADYGQWVSSGSGRYGVTDWLTLEGRAEGAAELAVGGAGANIRVGQWGVFNASYSYSQAGENAFNDYQPSQQRNYYDPLTGQPITQPDPQPVYQYSTNHGDQSSIGYTYSNRYYSLNAQRILRSAGFGDISVYKSDYRLSRRTDQLTGSIGLNRFGSIGAGYFDVRDAISLRTRLVNFSYSISLWRNTSLYASVNREIGSSGYSAQLQLSIPFDSWGTASVSASRDNENRWNQRVSYSRAAPTDGGLGWNLAYADGQSSESYTQADITWRTRLLEARGGMYGNSDDYTRWGEVSGSLVAMQGDLYATNTINDAFALISTDGYPDIPVRYENQLIGVTNAKGYLLVPTVTSYYHAKFQIDPLNLPADVAVPSVEKTVAIRDHSGFLVDFPVQQISAADIKLVDAQGKPLANGSEVAVIGSKQQSYVGWDGMVYVDPVQRQNRLSVIPADGSAPCQAQFSLTKTQGIQSIGPIVCQ</sequence>
<accession>A0A380B5F8</accession>
<reference evidence="3 4" key="1">
    <citation type="submission" date="2018-06" db="EMBL/GenBank/DDBJ databases">
        <authorList>
            <consortium name="Pathogen Informatics"/>
            <person name="Doyle S."/>
        </authorList>
    </citation>
    <scope>NUCLEOTIDE SEQUENCE [LARGE SCALE GENOMIC DNA]</scope>
    <source>
        <strain evidence="3 4">NCTC11544</strain>
    </source>
</reference>
<evidence type="ECO:0000259" key="2">
    <source>
        <dbReference type="Pfam" id="PF13953"/>
    </source>
</evidence>
<dbReference type="InterPro" id="IPR042186">
    <property type="entry name" value="FimD_plug_dom"/>
</dbReference>
<dbReference type="GO" id="GO:0009279">
    <property type="term" value="C:cell outer membrane"/>
    <property type="evidence" value="ECO:0007669"/>
    <property type="project" value="TreeGrafter"/>
</dbReference>
<feature type="domain" description="PapC-like C-terminal" evidence="2">
    <location>
        <begin position="754"/>
        <end position="816"/>
    </location>
</feature>
<gene>
    <name evidence="3" type="primary">caf1A</name>
    <name evidence="3" type="ORF">NCTC11544_05680</name>
</gene>
<dbReference type="Gene3D" id="2.60.40.3110">
    <property type="match status" value="1"/>
</dbReference>
<evidence type="ECO:0000313" key="3">
    <source>
        <dbReference type="EMBL" id="SUI92932.1"/>
    </source>
</evidence>
<dbReference type="AlphaFoldDB" id="A0A380B5F8"/>
<dbReference type="Pfam" id="PF00577">
    <property type="entry name" value="Usher"/>
    <property type="match status" value="1"/>
</dbReference>
<organism evidence="3 4">
    <name type="scientific">Serratia quinivorans</name>
    <dbReference type="NCBI Taxonomy" id="137545"/>
    <lineage>
        <taxon>Bacteria</taxon>
        <taxon>Pseudomonadati</taxon>
        <taxon>Pseudomonadota</taxon>
        <taxon>Gammaproteobacteria</taxon>
        <taxon>Enterobacterales</taxon>
        <taxon>Yersiniaceae</taxon>
        <taxon>Serratia</taxon>
    </lineage>
</organism>
<dbReference type="InterPro" id="IPR043142">
    <property type="entry name" value="PapC-like_C_sf"/>
</dbReference>
<keyword evidence="1" id="KW-0732">Signal</keyword>
<proteinExistence type="predicted"/>
<dbReference type="Proteomes" id="UP000255529">
    <property type="component" value="Unassembled WGS sequence"/>
</dbReference>
<dbReference type="PANTHER" id="PTHR30451">
    <property type="entry name" value="OUTER MEMBRANE USHER PROTEIN"/>
    <property type="match status" value="1"/>
</dbReference>
<dbReference type="Pfam" id="PF13953">
    <property type="entry name" value="PapC_C"/>
    <property type="match status" value="1"/>
</dbReference>
<name>A0A380B5F8_9GAMM</name>
<dbReference type="EMBL" id="UGYN01000002">
    <property type="protein sequence ID" value="SUI92932.1"/>
    <property type="molecule type" value="Genomic_DNA"/>
</dbReference>
<evidence type="ECO:0000256" key="1">
    <source>
        <dbReference type="SAM" id="SignalP"/>
    </source>
</evidence>
<dbReference type="InterPro" id="IPR025949">
    <property type="entry name" value="PapC-like_C"/>
</dbReference>
<dbReference type="InterPro" id="IPR000015">
    <property type="entry name" value="Fimb_usher"/>
</dbReference>
<dbReference type="GO" id="GO:0015473">
    <property type="term" value="F:fimbrial usher porin activity"/>
    <property type="evidence" value="ECO:0007669"/>
    <property type="project" value="InterPro"/>
</dbReference>
<protein>
    <submittedName>
        <fullName evidence="3">F1 capsule-anchoring protein</fullName>
    </submittedName>
</protein>
<evidence type="ECO:0000313" key="4">
    <source>
        <dbReference type="Proteomes" id="UP000255529"/>
    </source>
</evidence>
<dbReference type="PANTHER" id="PTHR30451:SF5">
    <property type="entry name" value="SLR0019 PROTEIN"/>
    <property type="match status" value="1"/>
</dbReference>